<evidence type="ECO:0000313" key="9">
    <source>
        <dbReference type="Proteomes" id="UP000245320"/>
    </source>
</evidence>
<evidence type="ECO:0000256" key="4">
    <source>
        <dbReference type="ARBA" id="ARBA00040795"/>
    </source>
</evidence>
<dbReference type="OrthoDB" id="405996at2759"/>
<comment type="catalytic activity">
    <reaction evidence="3">
        <text>a 1,2-diacyl-sn-glycero-3-phospho-(1D-myo-inositol 4-phosphate) + H2O = a 1,2-diacyl-sn-glycero-3-phospho-(1D-myo-inositol) + phosphate</text>
        <dbReference type="Rhea" id="RHEA:55652"/>
        <dbReference type="ChEBI" id="CHEBI:15377"/>
        <dbReference type="ChEBI" id="CHEBI:43474"/>
        <dbReference type="ChEBI" id="CHEBI:57880"/>
        <dbReference type="ChEBI" id="CHEBI:58178"/>
    </reaction>
    <physiologicalReaction direction="left-to-right" evidence="3">
        <dbReference type="Rhea" id="RHEA:55653"/>
    </physiologicalReaction>
</comment>
<accession>A0A2U4CA62</accession>
<evidence type="ECO:0000313" key="10">
    <source>
        <dbReference type="RefSeq" id="XP_019802334.1"/>
    </source>
</evidence>
<proteinExistence type="predicted"/>
<evidence type="ECO:0000256" key="2">
    <source>
        <dbReference type="ARBA" id="ARBA00036631"/>
    </source>
</evidence>
<dbReference type="GO" id="GO:0046856">
    <property type="term" value="P:phosphatidylinositol dephosphorylation"/>
    <property type="evidence" value="ECO:0007669"/>
    <property type="project" value="TreeGrafter"/>
</dbReference>
<dbReference type="CTD" id="22908"/>
<dbReference type="InterPro" id="IPR002013">
    <property type="entry name" value="SAC_dom"/>
</dbReference>
<dbReference type="GO" id="GO:0043812">
    <property type="term" value="F:phosphatidylinositol-4-phosphate phosphatase activity"/>
    <property type="evidence" value="ECO:0007669"/>
    <property type="project" value="TreeGrafter"/>
</dbReference>
<evidence type="ECO:0000256" key="3">
    <source>
        <dbReference type="ARBA" id="ARBA00036807"/>
    </source>
</evidence>
<gene>
    <name evidence="10" type="primary">SACM1L</name>
</gene>
<name>A0A2U4CA62_TURTR</name>
<evidence type="ECO:0000256" key="1">
    <source>
        <dbReference type="ARBA" id="ARBA00013038"/>
    </source>
</evidence>
<dbReference type="InParanoid" id="A0A2U4CA62"/>
<dbReference type="FunCoup" id="A0A2U4CA62">
    <property type="interactions" value="4284"/>
</dbReference>
<keyword evidence="7" id="KW-0812">Transmembrane</keyword>
<sequence length="667" mass="76250">MAATTYERLKLHITPEKFYVEACDDGTDDVLIIDRVSTEVTLSVKKDIPPSAVTRPIFGILGTIHLVAGNYLIVITKKKKIGEFFNHVIWKAIDFDVLSYKKTMLHLTDIQLQDNKTFLAMINHVLSVDGFYFSTTYDLTHTLQRLSNTSPEFQEMSLLERADQRFVWNGHLLRELSAQPEVHRFALPVLYGFITMHSCSINGKYFDWILISRRSCFRAGVRYYVRGIDSEGHAANFVETEQIVHYNGSRASFVQTRGSIPLYWSQRPNLKYKPLPLINKVANHMDGFQRHFDSQIIIYGKQVIINLVNQKGSEKPLEQAFATMVSSLANGMIRYIAFDFHKECKNMRWDRLSILLDQVAEMQDELSYFLVDSDGKVVTNQEGVFRSNCMDCLDRTNVIQSLLARRSLQAQLQRLGVLHVGQKLEEQDEFEKIYKNAWADNANACAKQYAGTGALKTDFTRTGKRTQLGLIMDGWNSLIRYYKNNFSDGFRQDSIDLFLGNYSVDELESHSPLSVPRDLKFLALPIIMVVAFSMCIICLLMAGSAAALPHDICILGPRVMEQLHTGTLPVILAERKGRSFCLKVKNLKAMKSRDQNFPQSLHRHWIVIYSIKADPMQVGNTKGHVIHMALVLRFGRFQGVAWTPGVLNAPGWLEWTLRWRTTEVQQL</sequence>
<dbReference type="GO" id="GO:0005783">
    <property type="term" value="C:endoplasmic reticulum"/>
    <property type="evidence" value="ECO:0007669"/>
    <property type="project" value="TreeGrafter"/>
</dbReference>
<protein>
    <recommendedName>
        <fullName evidence="4">Phosphatidylinositol-3-phosphatase SAC1</fullName>
        <ecNumber evidence="1">3.1.3.64</ecNumber>
    </recommendedName>
    <alternativeName>
        <fullName evidence="6">Phosphatidylinositol-4-phosphate phosphatase</fullName>
    </alternativeName>
    <alternativeName>
        <fullName evidence="5">Suppressor of actin mutations 1-like protein</fullName>
    </alternativeName>
</protein>
<feature type="transmembrane region" description="Helical" evidence="7">
    <location>
        <begin position="521"/>
        <end position="548"/>
    </location>
</feature>
<evidence type="ECO:0000256" key="5">
    <source>
        <dbReference type="ARBA" id="ARBA00041396"/>
    </source>
</evidence>
<dbReference type="PANTHER" id="PTHR45662">
    <property type="entry name" value="PHOSPHATIDYLINOSITIDE PHOSPHATASE SAC1"/>
    <property type="match status" value="1"/>
</dbReference>
<keyword evidence="7" id="KW-1133">Transmembrane helix</keyword>
<dbReference type="GO" id="GO:0004438">
    <property type="term" value="F:phosphatidylinositol-3-phosphate phosphatase activity"/>
    <property type="evidence" value="ECO:0007669"/>
    <property type="project" value="UniProtKB-EC"/>
</dbReference>
<dbReference type="PANTHER" id="PTHR45662:SF2">
    <property type="entry name" value="PHOSPHATIDYLINOSITOL-3-PHOSPHATASE SAC1"/>
    <property type="match status" value="1"/>
</dbReference>
<dbReference type="Pfam" id="PF02383">
    <property type="entry name" value="Syja_N"/>
    <property type="match status" value="1"/>
</dbReference>
<dbReference type="PROSITE" id="PS50275">
    <property type="entry name" value="SAC"/>
    <property type="match status" value="1"/>
</dbReference>
<dbReference type="AlphaFoldDB" id="A0A2U4CA62"/>
<feature type="transmembrane region" description="Helical" evidence="7">
    <location>
        <begin position="57"/>
        <end position="75"/>
    </location>
</feature>
<dbReference type="EC" id="3.1.3.64" evidence="1"/>
<dbReference type="RefSeq" id="XP_019802334.1">
    <property type="nucleotide sequence ID" value="XM_019946775.2"/>
</dbReference>
<evidence type="ECO:0000256" key="7">
    <source>
        <dbReference type="SAM" id="Phobius"/>
    </source>
</evidence>
<keyword evidence="7" id="KW-0472">Membrane</keyword>
<feature type="domain" description="SAC" evidence="8">
    <location>
        <begin position="122"/>
        <end position="451"/>
    </location>
</feature>
<dbReference type="Proteomes" id="UP000245320">
    <property type="component" value="Chromosome 10"/>
</dbReference>
<keyword evidence="9" id="KW-1185">Reference proteome</keyword>
<organism evidence="9 10">
    <name type="scientific">Tursiops truncatus</name>
    <name type="common">Atlantic bottle-nosed dolphin</name>
    <name type="synonym">Delphinus truncatus</name>
    <dbReference type="NCBI Taxonomy" id="9739"/>
    <lineage>
        <taxon>Eukaryota</taxon>
        <taxon>Metazoa</taxon>
        <taxon>Chordata</taxon>
        <taxon>Craniata</taxon>
        <taxon>Vertebrata</taxon>
        <taxon>Euteleostomi</taxon>
        <taxon>Mammalia</taxon>
        <taxon>Eutheria</taxon>
        <taxon>Laurasiatheria</taxon>
        <taxon>Artiodactyla</taxon>
        <taxon>Whippomorpha</taxon>
        <taxon>Cetacea</taxon>
        <taxon>Odontoceti</taxon>
        <taxon>Delphinidae</taxon>
        <taxon>Tursiops</taxon>
    </lineage>
</organism>
<reference evidence="10" key="1">
    <citation type="submission" date="2025-08" db="UniProtKB">
        <authorList>
            <consortium name="RefSeq"/>
        </authorList>
    </citation>
    <scope>IDENTIFICATION</scope>
    <source>
        <tissue evidence="10">Spleen</tissue>
    </source>
</reference>
<evidence type="ECO:0000259" key="8">
    <source>
        <dbReference type="PROSITE" id="PS50275"/>
    </source>
</evidence>
<evidence type="ECO:0000256" key="6">
    <source>
        <dbReference type="ARBA" id="ARBA00041911"/>
    </source>
</evidence>
<comment type="catalytic activity">
    <reaction evidence="2">
        <text>a 1,2-diacyl-sn-glycero-3-phospho-(1D-myo-inositol-3-phosphate) + H2O = a 1,2-diacyl-sn-glycero-3-phospho-(1D-myo-inositol) + phosphate</text>
        <dbReference type="Rhea" id="RHEA:12316"/>
        <dbReference type="ChEBI" id="CHEBI:15377"/>
        <dbReference type="ChEBI" id="CHEBI:43474"/>
        <dbReference type="ChEBI" id="CHEBI:57880"/>
        <dbReference type="ChEBI" id="CHEBI:58088"/>
        <dbReference type="EC" id="3.1.3.64"/>
    </reaction>
    <physiologicalReaction direction="left-to-right" evidence="2">
        <dbReference type="Rhea" id="RHEA:12317"/>
    </physiologicalReaction>
</comment>